<dbReference type="InterPro" id="IPR036365">
    <property type="entry name" value="PGBD-like_sf"/>
</dbReference>
<sequence length="574" mass="61616">MRRILHSIGIVGLILGAVFVVGSMFAPSASALTVDEIQTQIRELLAKVGELTKQLNILQGQSTVTPDPADWSHSDVPRPPICMLSRNLSQGMRGDDVLYLQKFLQSEQYLAANPTGYFGPMTAQAVAKWQASQGVSAVGSFGPMSRERVKVWCGTADRFSAAPQRGLAPLTVNFIAHVSYNSEITYDIDFGDGSSDFMVREVCDGGRAALGCTGEPYRSHTYTSNGTYTAVLYQTNRGGCSPEAEAQGCLGPPASHTAIAKLQIHVGDSVACTKEYIPVCGSKPIVCITTPCNPIQQTYGNRCTMEADGAKFLYEGACKGTGGPVCGIPPGRGGSCTNDMCITTVVYRGEPVTYATRMELDQTNAKYLYDGVCRDTDNKPPVISSFSGPTSLAVNASGTWTIKASDPENGYLVYTITWGDEKPPIYPQRTEAYDGPVQQISTFTHTYSSAGTYTVTIVVRDSAGKEAKTSSTVRVGKEPVACTADAMQCPDGSWVGRTGPNCQFTCPNSIAVIEQGTQCTTPWGNQIFASGNQVSYQPYFSNGQYTYSAAVPKMFCSMGKWLKCDYQGNNCAAY</sequence>
<dbReference type="Pfam" id="PF18911">
    <property type="entry name" value="PKD_4"/>
    <property type="match status" value="1"/>
</dbReference>
<protein>
    <recommendedName>
        <fullName evidence="2">PKD domain-containing protein</fullName>
    </recommendedName>
</protein>
<dbReference type="CDD" id="cd00146">
    <property type="entry name" value="PKD"/>
    <property type="match status" value="2"/>
</dbReference>
<proteinExistence type="predicted"/>
<evidence type="ECO:0000259" key="2">
    <source>
        <dbReference type="PROSITE" id="PS50093"/>
    </source>
</evidence>
<accession>A0A1F6CW18</accession>
<feature type="domain" description="PKD" evidence="2">
    <location>
        <begin position="155"/>
        <end position="239"/>
    </location>
</feature>
<dbReference type="STRING" id="1798480.A2851_00100"/>
<dbReference type="Gene3D" id="2.60.40.10">
    <property type="entry name" value="Immunoglobulins"/>
    <property type="match status" value="2"/>
</dbReference>
<dbReference type="PROSITE" id="PS50093">
    <property type="entry name" value="PKD"/>
    <property type="match status" value="2"/>
</dbReference>
<dbReference type="Pfam" id="PF01471">
    <property type="entry name" value="PG_binding_1"/>
    <property type="match status" value="1"/>
</dbReference>
<dbReference type="InterPro" id="IPR036366">
    <property type="entry name" value="PGBDSf"/>
</dbReference>
<feature type="coiled-coil region" evidence="1">
    <location>
        <begin position="34"/>
        <end position="61"/>
    </location>
</feature>
<feature type="domain" description="PKD" evidence="2">
    <location>
        <begin position="434"/>
        <end position="475"/>
    </location>
</feature>
<dbReference type="AlphaFoldDB" id="A0A1F6CW18"/>
<dbReference type="SUPFAM" id="SSF47090">
    <property type="entry name" value="PGBD-like"/>
    <property type="match status" value="1"/>
</dbReference>
<dbReference type="Proteomes" id="UP000176863">
    <property type="component" value="Unassembled WGS sequence"/>
</dbReference>
<reference evidence="3 4" key="1">
    <citation type="journal article" date="2016" name="Nat. Commun.">
        <title>Thousands of microbial genomes shed light on interconnected biogeochemical processes in an aquifer system.</title>
        <authorList>
            <person name="Anantharaman K."/>
            <person name="Brown C.T."/>
            <person name="Hug L.A."/>
            <person name="Sharon I."/>
            <person name="Castelle C.J."/>
            <person name="Probst A.J."/>
            <person name="Thomas B.C."/>
            <person name="Singh A."/>
            <person name="Wilkins M.J."/>
            <person name="Karaoz U."/>
            <person name="Brodie E.L."/>
            <person name="Williams K.H."/>
            <person name="Hubbard S.S."/>
            <person name="Banfield J.F."/>
        </authorList>
    </citation>
    <scope>NUCLEOTIDE SEQUENCE [LARGE SCALE GENOMIC DNA]</scope>
</reference>
<dbReference type="SUPFAM" id="SSF49299">
    <property type="entry name" value="PKD domain"/>
    <property type="match status" value="2"/>
</dbReference>
<evidence type="ECO:0000256" key="1">
    <source>
        <dbReference type="SAM" id="Coils"/>
    </source>
</evidence>
<dbReference type="InterPro" id="IPR000601">
    <property type="entry name" value="PKD_dom"/>
</dbReference>
<organism evidence="3 4">
    <name type="scientific">Candidatus Kaiserbacteria bacterium RIFCSPHIGHO2_01_FULL_53_29</name>
    <dbReference type="NCBI Taxonomy" id="1798480"/>
    <lineage>
        <taxon>Bacteria</taxon>
        <taxon>Candidatus Kaiseribacteriota</taxon>
    </lineage>
</organism>
<evidence type="ECO:0000313" key="4">
    <source>
        <dbReference type="Proteomes" id="UP000176863"/>
    </source>
</evidence>
<dbReference type="Gene3D" id="3.30.60.30">
    <property type="match status" value="1"/>
</dbReference>
<gene>
    <name evidence="3" type="ORF">A2851_00100</name>
</gene>
<comment type="caution">
    <text evidence="3">The sequence shown here is derived from an EMBL/GenBank/DDBJ whole genome shotgun (WGS) entry which is preliminary data.</text>
</comment>
<name>A0A1F6CW18_9BACT</name>
<dbReference type="Gene3D" id="1.10.101.10">
    <property type="entry name" value="PGBD-like superfamily/PGBD"/>
    <property type="match status" value="1"/>
</dbReference>
<dbReference type="SMART" id="SM00089">
    <property type="entry name" value="PKD"/>
    <property type="match status" value="2"/>
</dbReference>
<dbReference type="InterPro" id="IPR022409">
    <property type="entry name" value="PKD/Chitinase_dom"/>
</dbReference>
<dbReference type="InterPro" id="IPR013783">
    <property type="entry name" value="Ig-like_fold"/>
</dbReference>
<dbReference type="EMBL" id="MFKT01000013">
    <property type="protein sequence ID" value="OGG53366.1"/>
    <property type="molecule type" value="Genomic_DNA"/>
</dbReference>
<dbReference type="InterPro" id="IPR002477">
    <property type="entry name" value="Peptidoglycan-bd-like"/>
</dbReference>
<dbReference type="InterPro" id="IPR035986">
    <property type="entry name" value="PKD_dom_sf"/>
</dbReference>
<keyword evidence="1" id="KW-0175">Coiled coil</keyword>
<evidence type="ECO:0000313" key="3">
    <source>
        <dbReference type="EMBL" id="OGG53366.1"/>
    </source>
</evidence>